<evidence type="ECO:0000313" key="2">
    <source>
        <dbReference type="EMBL" id="KAJ4950816.1"/>
    </source>
</evidence>
<dbReference type="PANTHER" id="PTHR33743">
    <property type="entry name" value="PROTEIN GOLVEN 6-RELATED"/>
    <property type="match status" value="1"/>
</dbReference>
<gene>
    <name evidence="2" type="ORF">NE237_027648</name>
</gene>
<evidence type="ECO:0000313" key="3">
    <source>
        <dbReference type="Proteomes" id="UP001141806"/>
    </source>
</evidence>
<proteinExistence type="predicted"/>
<reference evidence="2" key="1">
    <citation type="journal article" date="2023" name="Plant J.">
        <title>The genome of the king protea, Protea cynaroides.</title>
        <authorList>
            <person name="Chang J."/>
            <person name="Duong T.A."/>
            <person name="Schoeman C."/>
            <person name="Ma X."/>
            <person name="Roodt D."/>
            <person name="Barker N."/>
            <person name="Li Z."/>
            <person name="Van de Peer Y."/>
            <person name="Mizrachi E."/>
        </authorList>
    </citation>
    <scope>NUCLEOTIDE SEQUENCE</scope>
    <source>
        <tissue evidence="2">Young leaves</tissue>
    </source>
</reference>
<dbReference type="OrthoDB" id="1903945at2759"/>
<protein>
    <submittedName>
        <fullName evidence="2">Uncharacterized protein</fullName>
    </submittedName>
</protein>
<organism evidence="2 3">
    <name type="scientific">Protea cynaroides</name>
    <dbReference type="NCBI Taxonomy" id="273540"/>
    <lineage>
        <taxon>Eukaryota</taxon>
        <taxon>Viridiplantae</taxon>
        <taxon>Streptophyta</taxon>
        <taxon>Embryophyta</taxon>
        <taxon>Tracheophyta</taxon>
        <taxon>Spermatophyta</taxon>
        <taxon>Magnoliopsida</taxon>
        <taxon>Proteales</taxon>
        <taxon>Proteaceae</taxon>
        <taxon>Protea</taxon>
    </lineage>
</organism>
<keyword evidence="1" id="KW-0732">Signal</keyword>
<feature type="chain" id="PRO_5040396984" evidence="1">
    <location>
        <begin position="20"/>
        <end position="159"/>
    </location>
</feature>
<dbReference type="Pfam" id="PF21529">
    <property type="entry name" value="GLV1-2"/>
    <property type="match status" value="1"/>
</dbReference>
<dbReference type="Proteomes" id="UP001141806">
    <property type="component" value="Unassembled WGS sequence"/>
</dbReference>
<dbReference type="InterPro" id="IPR049306">
    <property type="entry name" value="GLV1-2"/>
</dbReference>
<dbReference type="EMBL" id="JAMYWD010000012">
    <property type="protein sequence ID" value="KAJ4950816.1"/>
    <property type="molecule type" value="Genomic_DNA"/>
</dbReference>
<dbReference type="AlphaFoldDB" id="A0A9Q0GPQ5"/>
<feature type="signal peptide" evidence="1">
    <location>
        <begin position="1"/>
        <end position="19"/>
    </location>
</feature>
<name>A0A9Q0GPQ5_9MAGN</name>
<comment type="caution">
    <text evidence="2">The sequence shown here is derived from an EMBL/GenBank/DDBJ whole genome shotgun (WGS) entry which is preliminary data.</text>
</comment>
<accession>A0A9Q0GPQ5</accession>
<sequence>MRTALLVSVVLFLLVEAQGIRVQQHEFTSASHQKFHVGVVMQEEKKSSLRKESGGVGAVLCKDGHCSGRSTKLMTQIIFTSSTSTSSKNVKNSEGTKIKPTLKHHIGSYEGFVGNEEKFLAKSLPVSENGNVAPESYPDIIDMAEMDYSPARKKSPIHN</sequence>
<evidence type="ECO:0000256" key="1">
    <source>
        <dbReference type="SAM" id="SignalP"/>
    </source>
</evidence>
<keyword evidence="3" id="KW-1185">Reference proteome</keyword>
<dbReference type="PANTHER" id="PTHR33743:SF19">
    <property type="entry name" value="PROTEIN GOLVEN 6"/>
    <property type="match status" value="1"/>
</dbReference>